<dbReference type="InterPro" id="IPR021830">
    <property type="entry name" value="DUF3422"/>
</dbReference>
<keyword evidence="2" id="KW-1185">Reference proteome</keyword>
<dbReference type="EMBL" id="PGGN01000003">
    <property type="protein sequence ID" value="PSH57193.1"/>
    <property type="molecule type" value="Genomic_DNA"/>
</dbReference>
<protein>
    <submittedName>
        <fullName evidence="1">DUF3422 domain-containing protein</fullName>
    </submittedName>
</protein>
<name>A0A2P7ASP5_9HYPH</name>
<sequence>MRFRFEHPLRDELHNELHARPSLYFDGDTDVWHVAIIGKDGPPSAPDGLPGLEEVSTTQQGKHGIARFAGGRLKWELHTEFLTLTFVVRPSDSVGGTPPQAFQELCDRADGQVIAAVRVIVRDEKDGQRLEKPGADFVASEVGGGDAEVHSNFRLTQSGFVELLLFNRNLNAYRTGRMVRRLLEIETYRMMALLAMPVARETVLNLELFDRRLKHLIAHMHSTIKVDKTLLSDVTRLSSDVLNFSAIARQRFGATMAYAEIVTSRMEELREGRVEQRQRIGTFIDRRFQPAIRSFRAAERRLDELAGRISLAGDLLRTTVQVQLEDQNASLLTSMEERARVQVHIQQAVEGFSVIAITYYGVGLAKISLESMSGLGLDPHVAKLAVLAAIPLVLFAVFKAVHHIRRSINQSHGRPFP</sequence>
<reference evidence="2" key="1">
    <citation type="submission" date="2017-11" db="EMBL/GenBank/DDBJ databases">
        <authorList>
            <person name="Kuznetsova I."/>
            <person name="Sazanova A."/>
            <person name="Chirak E."/>
            <person name="Safronova V."/>
            <person name="Willems A."/>
        </authorList>
    </citation>
    <scope>NUCLEOTIDE SEQUENCE [LARGE SCALE GENOMIC DNA]</scope>
    <source>
        <strain evidence="2">PEPV15</strain>
    </source>
</reference>
<dbReference type="OrthoDB" id="9767470at2"/>
<dbReference type="AlphaFoldDB" id="A0A2P7ASP5"/>
<organism evidence="1 2">
    <name type="scientific">Phyllobacterium endophyticum</name>
    <dbReference type="NCBI Taxonomy" id="1149773"/>
    <lineage>
        <taxon>Bacteria</taxon>
        <taxon>Pseudomonadati</taxon>
        <taxon>Pseudomonadota</taxon>
        <taxon>Alphaproteobacteria</taxon>
        <taxon>Hyphomicrobiales</taxon>
        <taxon>Phyllobacteriaceae</taxon>
        <taxon>Phyllobacterium</taxon>
    </lineage>
</organism>
<evidence type="ECO:0000313" key="2">
    <source>
        <dbReference type="Proteomes" id="UP000241158"/>
    </source>
</evidence>
<evidence type="ECO:0000313" key="1">
    <source>
        <dbReference type="EMBL" id="PSH57193.1"/>
    </source>
</evidence>
<dbReference type="Proteomes" id="UP000241158">
    <property type="component" value="Unassembled WGS sequence"/>
</dbReference>
<gene>
    <name evidence="1" type="ORF">CU100_18275</name>
</gene>
<dbReference type="RefSeq" id="WP_106717959.1">
    <property type="nucleotide sequence ID" value="NZ_JACHXT010000003.1"/>
</dbReference>
<comment type="caution">
    <text evidence="1">The sequence shown here is derived from an EMBL/GenBank/DDBJ whole genome shotgun (WGS) entry which is preliminary data.</text>
</comment>
<dbReference type="Pfam" id="PF11902">
    <property type="entry name" value="DUF3422"/>
    <property type="match status" value="1"/>
</dbReference>
<accession>A0A2P7ASP5</accession>
<proteinExistence type="predicted"/>